<gene>
    <name evidence="1" type="ORF">K488DRAFT_52561</name>
</gene>
<organism evidence="1 2">
    <name type="scientific">Vararia minispora EC-137</name>
    <dbReference type="NCBI Taxonomy" id="1314806"/>
    <lineage>
        <taxon>Eukaryota</taxon>
        <taxon>Fungi</taxon>
        <taxon>Dikarya</taxon>
        <taxon>Basidiomycota</taxon>
        <taxon>Agaricomycotina</taxon>
        <taxon>Agaricomycetes</taxon>
        <taxon>Russulales</taxon>
        <taxon>Lachnocladiaceae</taxon>
        <taxon>Vararia</taxon>
    </lineage>
</organism>
<reference evidence="1" key="2">
    <citation type="journal article" date="2022" name="New Phytol.">
        <title>Evolutionary transition to the ectomycorrhizal habit in the genomes of a hyperdiverse lineage of mushroom-forming fungi.</title>
        <authorList>
            <person name="Looney B."/>
            <person name="Miyauchi S."/>
            <person name="Morin E."/>
            <person name="Drula E."/>
            <person name="Courty P.E."/>
            <person name="Kohler A."/>
            <person name="Kuo A."/>
            <person name="LaButti K."/>
            <person name="Pangilinan J."/>
            <person name="Lipzen A."/>
            <person name="Riley R."/>
            <person name="Andreopoulos W."/>
            <person name="He G."/>
            <person name="Johnson J."/>
            <person name="Nolan M."/>
            <person name="Tritt A."/>
            <person name="Barry K.W."/>
            <person name="Grigoriev I.V."/>
            <person name="Nagy L.G."/>
            <person name="Hibbett D."/>
            <person name="Henrissat B."/>
            <person name="Matheny P.B."/>
            <person name="Labbe J."/>
            <person name="Martin F.M."/>
        </authorList>
    </citation>
    <scope>NUCLEOTIDE SEQUENCE</scope>
    <source>
        <strain evidence="1">EC-137</strain>
    </source>
</reference>
<sequence>MAIFSHPHHHWAYVWIPVFGSFVWFGMLLAMIITWAAQGGGRYAWQDSSVPYISDIGASFLQPLFIAGCSVTSASFILSLSIERLLRHHGRLHAHLRKRERAFASLSILGAVVGGAGLILLSIFDDKNHRSAHDAFLLVFIVGVALSAIFTVVEFRWISHNYIYVRQVRIAYVAKGTIAGILIILAIAYAIAFSLQPDAGAVLEWVIAFGYTLYLLTFAYDLRLSKGVHKYELSGREPKAPPPAMSQNHVV</sequence>
<reference evidence="1" key="1">
    <citation type="submission" date="2021-02" db="EMBL/GenBank/DDBJ databases">
        <authorList>
            <consortium name="DOE Joint Genome Institute"/>
            <person name="Ahrendt S."/>
            <person name="Looney B.P."/>
            <person name="Miyauchi S."/>
            <person name="Morin E."/>
            <person name="Drula E."/>
            <person name="Courty P.E."/>
            <person name="Chicoki N."/>
            <person name="Fauchery L."/>
            <person name="Kohler A."/>
            <person name="Kuo A."/>
            <person name="Labutti K."/>
            <person name="Pangilinan J."/>
            <person name="Lipzen A."/>
            <person name="Riley R."/>
            <person name="Andreopoulos W."/>
            <person name="He G."/>
            <person name="Johnson J."/>
            <person name="Barry K.W."/>
            <person name="Grigoriev I.V."/>
            <person name="Nagy L."/>
            <person name="Hibbett D."/>
            <person name="Henrissat B."/>
            <person name="Matheny P.B."/>
            <person name="Labbe J."/>
            <person name="Martin F."/>
        </authorList>
    </citation>
    <scope>NUCLEOTIDE SEQUENCE</scope>
    <source>
        <strain evidence="1">EC-137</strain>
    </source>
</reference>
<proteinExistence type="predicted"/>
<accession>A0ACB8QHX6</accession>
<comment type="caution">
    <text evidence="1">The sequence shown here is derived from an EMBL/GenBank/DDBJ whole genome shotgun (WGS) entry which is preliminary data.</text>
</comment>
<evidence type="ECO:0000313" key="2">
    <source>
        <dbReference type="Proteomes" id="UP000814128"/>
    </source>
</evidence>
<protein>
    <submittedName>
        <fullName evidence="1">Frag1/DRAM/Sfk1</fullName>
    </submittedName>
</protein>
<dbReference type="EMBL" id="MU273589">
    <property type="protein sequence ID" value="KAI0031210.1"/>
    <property type="molecule type" value="Genomic_DNA"/>
</dbReference>
<dbReference type="Proteomes" id="UP000814128">
    <property type="component" value="Unassembled WGS sequence"/>
</dbReference>
<keyword evidence="2" id="KW-1185">Reference proteome</keyword>
<evidence type="ECO:0000313" key="1">
    <source>
        <dbReference type="EMBL" id="KAI0031210.1"/>
    </source>
</evidence>
<name>A0ACB8QHX6_9AGAM</name>